<keyword evidence="4" id="KW-1185">Reference proteome</keyword>
<proteinExistence type="predicted"/>
<dbReference type="Pfam" id="PF00300">
    <property type="entry name" value="His_Phos_1"/>
    <property type="match status" value="1"/>
</dbReference>
<dbReference type="InterPro" id="IPR029033">
    <property type="entry name" value="His_PPase_superfam"/>
</dbReference>
<dbReference type="PANTHER" id="PTHR48100:SF1">
    <property type="entry name" value="HISTIDINE PHOSPHATASE FAMILY PROTEIN-RELATED"/>
    <property type="match status" value="1"/>
</dbReference>
<keyword evidence="2" id="KW-0413">Isomerase</keyword>
<accession>A0A380A714</accession>
<sequence length="236" mass="26382">MASESLVFSSNLLLPQPGSTLFCSQPFKQYRELTAMPKEIFILRHGQTEFNAAGKLQGHCNSPLTELGRAQARAYGVVLQQRLQSARNPQQKFQLVSSPLGRAMETATLVAEVLCRDPGTIIAEPRVIECGLGEWEQTRVADIHAARPELAGRNDWYLQGPGAETLPQVQQRLAHWLTDPATPERVILVSHGLTGIILRALLLGLDDKTLWRQDKPQDALYHFHSEAQERLKRICC</sequence>
<protein>
    <submittedName>
        <fullName evidence="3">Phosphoglyceromutase</fullName>
    </submittedName>
</protein>
<dbReference type="InterPro" id="IPR013078">
    <property type="entry name" value="His_Pase_superF_clade-1"/>
</dbReference>
<dbReference type="GO" id="GO:0016791">
    <property type="term" value="F:phosphatase activity"/>
    <property type="evidence" value="ECO:0007669"/>
    <property type="project" value="TreeGrafter"/>
</dbReference>
<dbReference type="PROSITE" id="PS00175">
    <property type="entry name" value="PG_MUTASE"/>
    <property type="match status" value="1"/>
</dbReference>
<evidence type="ECO:0000256" key="2">
    <source>
        <dbReference type="ARBA" id="ARBA00023235"/>
    </source>
</evidence>
<gene>
    <name evidence="3" type="ORF">NCTC10738_02353</name>
</gene>
<evidence type="ECO:0000256" key="1">
    <source>
        <dbReference type="ARBA" id="ARBA00023152"/>
    </source>
</evidence>
<dbReference type="SUPFAM" id="SSF53254">
    <property type="entry name" value="Phosphoglycerate mutase-like"/>
    <property type="match status" value="1"/>
</dbReference>
<dbReference type="AlphaFoldDB" id="A0A380A714"/>
<dbReference type="GO" id="GO:0005737">
    <property type="term" value="C:cytoplasm"/>
    <property type="evidence" value="ECO:0007669"/>
    <property type="project" value="TreeGrafter"/>
</dbReference>
<organism evidence="3 4">
    <name type="scientific">Shewanella algae</name>
    <dbReference type="NCBI Taxonomy" id="38313"/>
    <lineage>
        <taxon>Bacteria</taxon>
        <taxon>Pseudomonadati</taxon>
        <taxon>Pseudomonadota</taxon>
        <taxon>Gammaproteobacteria</taxon>
        <taxon>Alteromonadales</taxon>
        <taxon>Shewanellaceae</taxon>
        <taxon>Shewanella</taxon>
    </lineage>
</organism>
<dbReference type="InterPro" id="IPR001345">
    <property type="entry name" value="PG/BPGM_mutase_AS"/>
</dbReference>
<dbReference type="PANTHER" id="PTHR48100">
    <property type="entry name" value="BROAD-SPECIFICITY PHOSPHATASE YOR283W-RELATED"/>
    <property type="match status" value="1"/>
</dbReference>
<dbReference type="EMBL" id="UGYO01000001">
    <property type="protein sequence ID" value="SUI75474.1"/>
    <property type="molecule type" value="Genomic_DNA"/>
</dbReference>
<name>A0A380A714_9GAMM</name>
<evidence type="ECO:0000313" key="4">
    <source>
        <dbReference type="Proteomes" id="UP000254069"/>
    </source>
</evidence>
<dbReference type="InterPro" id="IPR050275">
    <property type="entry name" value="PGM_Phosphatase"/>
</dbReference>
<dbReference type="SMART" id="SM00855">
    <property type="entry name" value="PGAM"/>
    <property type="match status" value="1"/>
</dbReference>
<reference evidence="3 4" key="1">
    <citation type="submission" date="2018-06" db="EMBL/GenBank/DDBJ databases">
        <authorList>
            <consortium name="Pathogen Informatics"/>
            <person name="Doyle S."/>
        </authorList>
    </citation>
    <scope>NUCLEOTIDE SEQUENCE [LARGE SCALE GENOMIC DNA]</scope>
    <source>
        <strain evidence="3 4">NCTC10738</strain>
    </source>
</reference>
<dbReference type="CDD" id="cd07067">
    <property type="entry name" value="HP_PGM_like"/>
    <property type="match status" value="1"/>
</dbReference>
<dbReference type="Proteomes" id="UP000254069">
    <property type="component" value="Unassembled WGS sequence"/>
</dbReference>
<evidence type="ECO:0000313" key="3">
    <source>
        <dbReference type="EMBL" id="SUI75474.1"/>
    </source>
</evidence>
<dbReference type="Gene3D" id="3.40.50.1240">
    <property type="entry name" value="Phosphoglycerate mutase-like"/>
    <property type="match status" value="1"/>
</dbReference>
<keyword evidence="1" id="KW-0324">Glycolysis</keyword>